<organism evidence="17 18">
    <name type="scientific">Candidatus Desulfovibrio trichonymphae</name>
    <dbReference type="NCBI Taxonomy" id="1725232"/>
    <lineage>
        <taxon>Bacteria</taxon>
        <taxon>Pseudomonadati</taxon>
        <taxon>Thermodesulfobacteriota</taxon>
        <taxon>Desulfovibrionia</taxon>
        <taxon>Desulfovibrionales</taxon>
        <taxon>Desulfovibrionaceae</taxon>
        <taxon>Desulfovibrio</taxon>
    </lineage>
</organism>
<comment type="catalytic activity">
    <reaction evidence="12">
        <text>ssDNA + n NTP = ssDNA/pppN(pN)n-1 hybrid + (n-1) diphosphate.</text>
        <dbReference type="EC" id="2.7.7.101"/>
    </reaction>
</comment>
<keyword evidence="4 12" id="KW-0548">Nucleotidyltransferase</keyword>
<evidence type="ECO:0000256" key="9">
    <source>
        <dbReference type="ARBA" id="ARBA00022842"/>
    </source>
</evidence>
<evidence type="ECO:0000259" key="16">
    <source>
        <dbReference type="PROSITE" id="PS50880"/>
    </source>
</evidence>
<dbReference type="GO" id="GO:0003899">
    <property type="term" value="F:DNA-directed RNA polymerase activity"/>
    <property type="evidence" value="ECO:0007669"/>
    <property type="project" value="UniProtKB-UniRule"/>
</dbReference>
<proteinExistence type="inferred from homology"/>
<dbReference type="AlphaFoldDB" id="A0A1J1DTM5"/>
<evidence type="ECO:0000256" key="14">
    <source>
        <dbReference type="PIRSR" id="PIRSR002811-1"/>
    </source>
</evidence>
<dbReference type="Pfam" id="PF08275">
    <property type="entry name" value="DNAG_N"/>
    <property type="match status" value="1"/>
</dbReference>
<feature type="domain" description="Toprim" evidence="16">
    <location>
        <begin position="262"/>
        <end position="345"/>
    </location>
</feature>
<dbReference type="GO" id="GO:0000428">
    <property type="term" value="C:DNA-directed RNA polymerase complex"/>
    <property type="evidence" value="ECO:0007669"/>
    <property type="project" value="UniProtKB-KW"/>
</dbReference>
<evidence type="ECO:0000256" key="13">
    <source>
        <dbReference type="PIRNR" id="PIRNR002811"/>
    </source>
</evidence>
<comment type="function">
    <text evidence="12 13">RNA polymerase that catalyzes the synthesis of short RNA molecules used as primers for DNA polymerase during DNA replication.</text>
</comment>
<dbReference type="NCBIfam" id="TIGR01391">
    <property type="entry name" value="dnaG"/>
    <property type="match status" value="1"/>
</dbReference>
<reference evidence="17 18" key="1">
    <citation type="journal article" date="2017" name="ISME J.">
        <title>Genome of 'Ca. Desulfovibrio trichonymphae', an H2-oxidizing bacterium in a tripartite symbiotic system within a protist cell in the termite gut.</title>
        <authorList>
            <person name="Kuwahara H."/>
            <person name="Yuki M."/>
            <person name="Izawa K."/>
            <person name="Ohkuma M."/>
            <person name="Hongoh Y."/>
        </authorList>
    </citation>
    <scope>NUCLEOTIDE SEQUENCE [LARGE SCALE GENOMIC DNA]</scope>
    <source>
        <strain evidence="17 18">Rs-N31</strain>
    </source>
</reference>
<dbReference type="InterPro" id="IPR006171">
    <property type="entry name" value="TOPRIM_dom"/>
</dbReference>
<evidence type="ECO:0000256" key="8">
    <source>
        <dbReference type="ARBA" id="ARBA00022833"/>
    </source>
</evidence>
<comment type="similarity">
    <text evidence="12 13">Belongs to the DnaG primase family.</text>
</comment>
<dbReference type="OrthoDB" id="9803773at2"/>
<dbReference type="CDD" id="cd03364">
    <property type="entry name" value="TOPRIM_DnaG_primases"/>
    <property type="match status" value="1"/>
</dbReference>
<dbReference type="InterPro" id="IPR034151">
    <property type="entry name" value="TOPRIM_DnaG_bac"/>
</dbReference>
<keyword evidence="2 12" id="KW-0639">Primosome</keyword>
<evidence type="ECO:0000313" key="17">
    <source>
        <dbReference type="EMBL" id="BAV92013.1"/>
    </source>
</evidence>
<dbReference type="EMBL" id="AP017368">
    <property type="protein sequence ID" value="BAV92013.1"/>
    <property type="molecule type" value="Genomic_DNA"/>
</dbReference>
<dbReference type="FunFam" id="3.90.580.10:FF:000001">
    <property type="entry name" value="DNA primase"/>
    <property type="match status" value="1"/>
</dbReference>
<name>A0A1J1DTM5_9BACT</name>
<dbReference type="GO" id="GO:0006269">
    <property type="term" value="P:DNA replication, synthesis of primer"/>
    <property type="evidence" value="ECO:0007669"/>
    <property type="project" value="UniProtKB-UniRule"/>
</dbReference>
<dbReference type="Gene3D" id="3.40.1360.10">
    <property type="match status" value="1"/>
</dbReference>
<keyword evidence="11 12" id="KW-0804">Transcription</keyword>
<keyword evidence="7 12" id="KW-0863">Zinc-finger</keyword>
<evidence type="ECO:0000256" key="11">
    <source>
        <dbReference type="ARBA" id="ARBA00023163"/>
    </source>
</evidence>
<comment type="subunit">
    <text evidence="12">Monomer. Interacts with DnaB.</text>
</comment>
<evidence type="ECO:0000313" key="18">
    <source>
        <dbReference type="Proteomes" id="UP000242645"/>
    </source>
</evidence>
<comment type="cofactor">
    <cofactor evidence="12 13 14">
        <name>Zn(2+)</name>
        <dbReference type="ChEBI" id="CHEBI:29105"/>
    </cofactor>
    <text evidence="12 13 14">Binds 1 zinc ion per monomer.</text>
</comment>
<dbReference type="SUPFAM" id="SSF57783">
    <property type="entry name" value="Zinc beta-ribbon"/>
    <property type="match status" value="1"/>
</dbReference>
<evidence type="ECO:0000256" key="15">
    <source>
        <dbReference type="SAM" id="MobiDB-lite"/>
    </source>
</evidence>
<evidence type="ECO:0000256" key="1">
    <source>
        <dbReference type="ARBA" id="ARBA00022478"/>
    </source>
</evidence>
<feature type="zinc finger region" description="CHC2-type" evidence="12 14">
    <location>
        <begin position="37"/>
        <end position="61"/>
    </location>
</feature>
<feature type="region of interest" description="Disordered" evidence="15">
    <location>
        <begin position="429"/>
        <end position="448"/>
    </location>
</feature>
<evidence type="ECO:0000256" key="2">
    <source>
        <dbReference type="ARBA" id="ARBA00022515"/>
    </source>
</evidence>
<keyword evidence="10 12" id="KW-0238">DNA-binding</keyword>
<dbReference type="InterPro" id="IPR013264">
    <property type="entry name" value="DNAG_N"/>
</dbReference>
<dbReference type="InterPro" id="IPR037068">
    <property type="entry name" value="DNA_primase_core_N_sf"/>
</dbReference>
<dbReference type="InterPro" id="IPR002694">
    <property type="entry name" value="Znf_CHC2"/>
</dbReference>
<keyword evidence="3 12" id="KW-0808">Transferase</keyword>
<evidence type="ECO:0000256" key="7">
    <source>
        <dbReference type="ARBA" id="ARBA00022771"/>
    </source>
</evidence>
<keyword evidence="18" id="KW-1185">Reference proteome</keyword>
<dbReference type="GO" id="GO:0008270">
    <property type="term" value="F:zinc ion binding"/>
    <property type="evidence" value="ECO:0007669"/>
    <property type="project" value="UniProtKB-UniRule"/>
</dbReference>
<dbReference type="Gene3D" id="3.90.980.10">
    <property type="entry name" value="DNA primase, catalytic core, N-terminal domain"/>
    <property type="match status" value="1"/>
</dbReference>
<dbReference type="SMART" id="SM00493">
    <property type="entry name" value="TOPRIM"/>
    <property type="match status" value="1"/>
</dbReference>
<dbReference type="InterPro" id="IPR006295">
    <property type="entry name" value="DNA_primase_DnaG"/>
</dbReference>
<dbReference type="KEGG" id="dtr:RSDT_0501"/>
<dbReference type="PANTHER" id="PTHR30313:SF2">
    <property type="entry name" value="DNA PRIMASE"/>
    <property type="match status" value="1"/>
</dbReference>
<evidence type="ECO:0000256" key="3">
    <source>
        <dbReference type="ARBA" id="ARBA00022679"/>
    </source>
</evidence>
<keyword evidence="6 12" id="KW-0479">Metal-binding</keyword>
<dbReference type="Pfam" id="PF01807">
    <property type="entry name" value="Zn_ribbon_DnaG"/>
    <property type="match status" value="1"/>
</dbReference>
<evidence type="ECO:0000256" key="10">
    <source>
        <dbReference type="ARBA" id="ARBA00023125"/>
    </source>
</evidence>
<comment type="domain">
    <text evidence="12">Contains an N-terminal zinc-binding domain, a central core domain that contains the primase activity, and a C-terminal DnaB-binding domain.</text>
</comment>
<dbReference type="HAMAP" id="MF_00974">
    <property type="entry name" value="DNA_primase_DnaG"/>
    <property type="match status" value="1"/>
</dbReference>
<dbReference type="InterPro" id="IPR050219">
    <property type="entry name" value="DnaG_primase"/>
</dbReference>
<keyword evidence="9" id="KW-0460">Magnesium</keyword>
<dbReference type="GO" id="GO:1990077">
    <property type="term" value="C:primosome complex"/>
    <property type="evidence" value="ECO:0007669"/>
    <property type="project" value="UniProtKB-KW"/>
</dbReference>
<dbReference type="SUPFAM" id="SSF56731">
    <property type="entry name" value="DNA primase core"/>
    <property type="match status" value="1"/>
</dbReference>
<dbReference type="InterPro" id="IPR030846">
    <property type="entry name" value="DnaG_bac"/>
</dbReference>
<dbReference type="PANTHER" id="PTHR30313">
    <property type="entry name" value="DNA PRIMASE"/>
    <property type="match status" value="1"/>
</dbReference>
<dbReference type="RefSeq" id="WP_096399535.1">
    <property type="nucleotide sequence ID" value="NZ_AP017368.1"/>
</dbReference>
<evidence type="ECO:0000256" key="12">
    <source>
        <dbReference type="HAMAP-Rule" id="MF_00974"/>
    </source>
</evidence>
<dbReference type="SMART" id="SM00400">
    <property type="entry name" value="ZnF_CHCC"/>
    <property type="match status" value="1"/>
</dbReference>
<keyword evidence="5 12" id="KW-0235">DNA replication</keyword>
<evidence type="ECO:0000256" key="6">
    <source>
        <dbReference type="ARBA" id="ARBA00022723"/>
    </source>
</evidence>
<evidence type="ECO:0000256" key="4">
    <source>
        <dbReference type="ARBA" id="ARBA00022695"/>
    </source>
</evidence>
<protein>
    <recommendedName>
        <fullName evidence="12 13">DNA primase</fullName>
        <ecNumber evidence="12">2.7.7.101</ecNumber>
    </recommendedName>
</protein>
<dbReference type="PIRSF" id="PIRSF002811">
    <property type="entry name" value="DnaG"/>
    <property type="match status" value="1"/>
</dbReference>
<dbReference type="InterPro" id="IPR036977">
    <property type="entry name" value="DNA_primase_Znf_CHC2"/>
</dbReference>
<keyword evidence="8 12" id="KW-0862">Zinc</keyword>
<evidence type="ECO:0000256" key="5">
    <source>
        <dbReference type="ARBA" id="ARBA00022705"/>
    </source>
</evidence>
<dbReference type="Gene3D" id="3.90.580.10">
    <property type="entry name" value="Zinc finger, CHC2-type domain"/>
    <property type="match status" value="1"/>
</dbReference>
<accession>A0A1J1DTM5</accession>
<dbReference type="EC" id="2.7.7.101" evidence="12"/>
<dbReference type="PROSITE" id="PS50880">
    <property type="entry name" value="TOPRIM"/>
    <property type="match status" value="1"/>
</dbReference>
<dbReference type="GO" id="GO:0005737">
    <property type="term" value="C:cytoplasm"/>
    <property type="evidence" value="ECO:0007669"/>
    <property type="project" value="TreeGrafter"/>
</dbReference>
<keyword evidence="1 12" id="KW-0240">DNA-directed RNA polymerase</keyword>
<sequence>MQSRNTVRAIKERLNIVDIVRRYVELKRNGARWTAPCPFHQETKPSFFVNEEQGQFYCFGCQASGDIFEFFSKINGLNFKETLEQLAAEAGVSLERSSGSHRDREQADKPLFSRRQMLRMYETAAAHFAAALKKQDAAQCRAYIEKRGLDKAIVQRFGLGWASREWGALAETLRRTGFDAHFSVDAGLLNRSAKGHVFDRFRGRLIFPIKNLANQVIAFGGRIITLEEDEAKYINSADTPIYKKGEHLYGLSQARRGIAANGRALLTEGYIDVLTLHQFGYDNAVGVLGTALTPEQLKRLSGFTSEFTLLFDGDRAGRKAAFRSCEMMLARGLNCNVALMPDGEDIDSLLRKKGVQTFETLQKHAPDGLRFCIDVLKALAPRETVEWAKIFLRHLLLPELLSPYISRLATHLQLSESVLREGLADWHDQNRPARKAQGANSSDEKLTRQTMRDKQIMMYAVRYPDRLEDLRSLGADMALQSATARSLWEKIEEWGEEAHFHLDEQEKILWSLYRGAEAAPRDNGDKELESLSSHLNTYYDFSQKTSVSAVLRQNTGTGDFASDLDYLRALQKTLERGNG</sequence>
<gene>
    <name evidence="12 17" type="primary">dnaG</name>
    <name evidence="17" type="ORF">RSDT_0501</name>
</gene>
<dbReference type="GO" id="GO:0003677">
    <property type="term" value="F:DNA binding"/>
    <property type="evidence" value="ECO:0007669"/>
    <property type="project" value="UniProtKB-KW"/>
</dbReference>
<dbReference type="Proteomes" id="UP000242645">
    <property type="component" value="Chromosome"/>
</dbReference>
<dbReference type="Pfam" id="PF13155">
    <property type="entry name" value="Toprim_2"/>
    <property type="match status" value="1"/>
</dbReference>